<comment type="caution">
    <text evidence="2">The sequence shown here is derived from an EMBL/GenBank/DDBJ whole genome shotgun (WGS) entry which is preliminary data.</text>
</comment>
<protein>
    <submittedName>
        <fullName evidence="2">Uncharacterized protein</fullName>
    </submittedName>
</protein>
<reference evidence="2 3" key="1">
    <citation type="submission" date="2015-09" db="EMBL/GenBank/DDBJ databases">
        <title>Host preference determinants of Valsa canker pathogens revealed by comparative genomics.</title>
        <authorList>
            <person name="Yin Z."/>
            <person name="Huang L."/>
        </authorList>
    </citation>
    <scope>NUCLEOTIDE SEQUENCE [LARGE SCALE GENOMIC DNA]</scope>
    <source>
        <strain evidence="2 3">YSFL</strain>
    </source>
</reference>
<proteinExistence type="predicted"/>
<evidence type="ECO:0000313" key="2">
    <source>
        <dbReference type="EMBL" id="ROW03977.1"/>
    </source>
</evidence>
<dbReference type="EMBL" id="LJZO01000002">
    <property type="protein sequence ID" value="ROW03977.1"/>
    <property type="molecule type" value="Genomic_DNA"/>
</dbReference>
<organism evidence="2 3">
    <name type="scientific">Cytospora chrysosperma</name>
    <name type="common">Cytospora canker fungus</name>
    <name type="synonym">Sphaeria chrysosperma</name>
    <dbReference type="NCBI Taxonomy" id="252740"/>
    <lineage>
        <taxon>Eukaryota</taxon>
        <taxon>Fungi</taxon>
        <taxon>Dikarya</taxon>
        <taxon>Ascomycota</taxon>
        <taxon>Pezizomycotina</taxon>
        <taxon>Sordariomycetes</taxon>
        <taxon>Sordariomycetidae</taxon>
        <taxon>Diaporthales</taxon>
        <taxon>Cytosporaceae</taxon>
        <taxon>Cytospora</taxon>
    </lineage>
</organism>
<gene>
    <name evidence="2" type="ORF">VSDG_01080</name>
</gene>
<dbReference type="Proteomes" id="UP000284375">
    <property type="component" value="Unassembled WGS sequence"/>
</dbReference>
<sequence length="90" mass="10050">MSSPTKQADPRKQSGAYGASVPHLRPSFPLEHFELIPDLEDRGPHSNSSSRIYHIMLFRNGTVAGKYACVLYNIGRPWVLCSTGRTEPNH</sequence>
<evidence type="ECO:0000256" key="1">
    <source>
        <dbReference type="SAM" id="MobiDB-lite"/>
    </source>
</evidence>
<keyword evidence="3" id="KW-1185">Reference proteome</keyword>
<evidence type="ECO:0000313" key="3">
    <source>
        <dbReference type="Proteomes" id="UP000284375"/>
    </source>
</evidence>
<name>A0A423WKN2_CYTCH</name>
<feature type="region of interest" description="Disordered" evidence="1">
    <location>
        <begin position="1"/>
        <end position="22"/>
    </location>
</feature>
<accession>A0A423WKN2</accession>
<dbReference type="AlphaFoldDB" id="A0A423WKN2"/>